<dbReference type="InterPro" id="IPR040177">
    <property type="entry name" value="SLC30A9"/>
</dbReference>
<dbReference type="SUPFAM" id="SSF160240">
    <property type="entry name" value="Cation efflux protein cytoplasmic domain-like"/>
    <property type="match status" value="1"/>
</dbReference>
<dbReference type="InterPro" id="IPR002524">
    <property type="entry name" value="Cation_efflux"/>
</dbReference>
<keyword evidence="4 6" id="KW-1133">Transmembrane helix</keyword>
<evidence type="ECO:0000256" key="5">
    <source>
        <dbReference type="ARBA" id="ARBA00023136"/>
    </source>
</evidence>
<keyword evidence="2" id="KW-0813">Transport</keyword>
<dbReference type="InterPro" id="IPR036837">
    <property type="entry name" value="Cation_efflux_CTD_sf"/>
</dbReference>
<name>A0A521B9R4_9FLAO</name>
<evidence type="ECO:0000313" key="9">
    <source>
        <dbReference type="Proteomes" id="UP000316916"/>
    </source>
</evidence>
<evidence type="ECO:0000256" key="4">
    <source>
        <dbReference type="ARBA" id="ARBA00022989"/>
    </source>
</evidence>
<dbReference type="InterPro" id="IPR058533">
    <property type="entry name" value="Cation_efflux_TM"/>
</dbReference>
<dbReference type="Gene3D" id="3.30.70.1350">
    <property type="entry name" value="Cation efflux protein, cytoplasmic domain"/>
    <property type="match status" value="1"/>
</dbReference>
<dbReference type="RefSeq" id="WP_142716806.1">
    <property type="nucleotide sequence ID" value="NZ_FXTC01000001.1"/>
</dbReference>
<dbReference type="Proteomes" id="UP000316916">
    <property type="component" value="Unassembled WGS sequence"/>
</dbReference>
<feature type="transmembrane region" description="Helical" evidence="6">
    <location>
        <begin position="191"/>
        <end position="208"/>
    </location>
</feature>
<dbReference type="PANTHER" id="PTHR13414:SF9">
    <property type="entry name" value="PROTON-COUPLED ZINC ANTIPORTER SLC30A9, MITOCHONDRIAL"/>
    <property type="match status" value="1"/>
</dbReference>
<dbReference type="GO" id="GO:0008324">
    <property type="term" value="F:monoatomic cation transmembrane transporter activity"/>
    <property type="evidence" value="ECO:0007669"/>
    <property type="project" value="InterPro"/>
</dbReference>
<dbReference type="NCBIfam" id="TIGR01297">
    <property type="entry name" value="CDF"/>
    <property type="match status" value="1"/>
</dbReference>
<evidence type="ECO:0000313" key="8">
    <source>
        <dbReference type="EMBL" id="SMO43838.1"/>
    </source>
</evidence>
<dbReference type="Pfam" id="PF01545">
    <property type="entry name" value="Cation_efflux"/>
    <property type="match status" value="1"/>
</dbReference>
<dbReference type="SUPFAM" id="SSF161111">
    <property type="entry name" value="Cation efflux protein transmembrane domain-like"/>
    <property type="match status" value="1"/>
</dbReference>
<proteinExistence type="predicted"/>
<accession>A0A521B9R4</accession>
<dbReference type="AlphaFoldDB" id="A0A521B9R4"/>
<protein>
    <submittedName>
        <fullName evidence="8">Cation diffusion facilitator family transporter</fullName>
    </submittedName>
</protein>
<comment type="subcellular location">
    <subcellularLocation>
        <location evidence="1">Membrane</location>
        <topology evidence="1">Multi-pass membrane protein</topology>
    </subcellularLocation>
</comment>
<sequence>MTGNKKSIYSALAANLLIALTKFIAGSVTNSSSMISEGIHSTVDTANQLLLLYGLKRSKKAADQSHPFGYGKELYFWSFVVSILIFGLGGALSIYQGIAHIIEPELMKDPFWNYIVLFLSLIFEGTSLFIAIREFNKIRNGLGWWEAIIKSKDPSSFLVVFEDGAAVAGLIIVMILMWVSHSLQIPELDGLASVIVGLILVFVSFILARESRSLLMGEGIAPDMREKIAQLAEKDGAVVKTKNILSTYQSPEEVVLMLIIDFEEHLDTEEITEAIRRIRADIKNEFKFVHFVIIQPE</sequence>
<feature type="domain" description="Cation efflux protein transmembrane" evidence="7">
    <location>
        <begin position="10"/>
        <end position="216"/>
    </location>
</feature>
<dbReference type="EMBL" id="FXTC01000001">
    <property type="protein sequence ID" value="SMO43838.1"/>
    <property type="molecule type" value="Genomic_DNA"/>
</dbReference>
<evidence type="ECO:0000256" key="1">
    <source>
        <dbReference type="ARBA" id="ARBA00004141"/>
    </source>
</evidence>
<keyword evidence="9" id="KW-1185">Reference proteome</keyword>
<evidence type="ECO:0000256" key="3">
    <source>
        <dbReference type="ARBA" id="ARBA00022692"/>
    </source>
</evidence>
<keyword evidence="3 6" id="KW-0812">Transmembrane</keyword>
<dbReference type="GO" id="GO:0016020">
    <property type="term" value="C:membrane"/>
    <property type="evidence" value="ECO:0007669"/>
    <property type="project" value="UniProtKB-SubCell"/>
</dbReference>
<feature type="transmembrane region" description="Helical" evidence="6">
    <location>
        <begin position="74"/>
        <end position="99"/>
    </location>
</feature>
<dbReference type="Gene3D" id="1.20.1510.10">
    <property type="entry name" value="Cation efflux protein transmembrane domain"/>
    <property type="match status" value="1"/>
</dbReference>
<feature type="transmembrane region" description="Helical" evidence="6">
    <location>
        <begin position="157"/>
        <end position="179"/>
    </location>
</feature>
<dbReference type="PANTHER" id="PTHR13414">
    <property type="entry name" value="HUEL-CATION TRANSPORTER"/>
    <property type="match status" value="1"/>
</dbReference>
<evidence type="ECO:0000256" key="2">
    <source>
        <dbReference type="ARBA" id="ARBA00022448"/>
    </source>
</evidence>
<gene>
    <name evidence="8" type="ORF">SAMN06265171_101823</name>
</gene>
<dbReference type="InterPro" id="IPR027469">
    <property type="entry name" value="Cation_efflux_TMD_sf"/>
</dbReference>
<evidence type="ECO:0000256" key="6">
    <source>
        <dbReference type="SAM" id="Phobius"/>
    </source>
</evidence>
<evidence type="ECO:0000259" key="7">
    <source>
        <dbReference type="Pfam" id="PF01545"/>
    </source>
</evidence>
<dbReference type="GO" id="GO:0006829">
    <property type="term" value="P:zinc ion transport"/>
    <property type="evidence" value="ECO:0007669"/>
    <property type="project" value="InterPro"/>
</dbReference>
<keyword evidence="5 6" id="KW-0472">Membrane</keyword>
<organism evidence="8 9">
    <name type="scientific">Chryseobacterium rhizoplanae</name>
    <dbReference type="NCBI Taxonomy" id="1609531"/>
    <lineage>
        <taxon>Bacteria</taxon>
        <taxon>Pseudomonadati</taxon>
        <taxon>Bacteroidota</taxon>
        <taxon>Flavobacteriia</taxon>
        <taxon>Flavobacteriales</taxon>
        <taxon>Weeksellaceae</taxon>
        <taxon>Chryseobacterium group</taxon>
        <taxon>Chryseobacterium</taxon>
    </lineage>
</organism>
<reference evidence="8 9" key="1">
    <citation type="submission" date="2017-05" db="EMBL/GenBank/DDBJ databases">
        <authorList>
            <person name="Varghese N."/>
            <person name="Submissions S."/>
        </authorList>
    </citation>
    <scope>NUCLEOTIDE SEQUENCE [LARGE SCALE GENOMIC DNA]</scope>
    <source>
        <strain evidence="8 9">DSM 29371</strain>
    </source>
</reference>
<feature type="transmembrane region" description="Helical" evidence="6">
    <location>
        <begin position="111"/>
        <end position="132"/>
    </location>
</feature>